<keyword evidence="3" id="KW-1185">Reference proteome</keyword>
<dbReference type="InterPro" id="IPR006816">
    <property type="entry name" value="ELMO_dom"/>
</dbReference>
<dbReference type="Pfam" id="PF04727">
    <property type="entry name" value="ELMO_CED12"/>
    <property type="match status" value="1"/>
</dbReference>
<feature type="domain" description="ELMO" evidence="1">
    <location>
        <begin position="47"/>
        <end position="202"/>
    </location>
</feature>
<accession>A0A7I8VGC7</accession>
<dbReference type="PANTHER" id="PTHR12771:SF51">
    <property type="entry name" value="LD01482P"/>
    <property type="match status" value="1"/>
</dbReference>
<dbReference type="Proteomes" id="UP000549394">
    <property type="component" value="Unassembled WGS sequence"/>
</dbReference>
<proteinExistence type="predicted"/>
<dbReference type="AlphaFoldDB" id="A0A7I8VGC7"/>
<protein>
    <recommendedName>
        <fullName evidence="1">ELMO domain-containing protein</fullName>
    </recommendedName>
</protein>
<dbReference type="EMBL" id="CAJFCJ010000005">
    <property type="protein sequence ID" value="CAD5115055.1"/>
    <property type="molecule type" value="Genomic_DNA"/>
</dbReference>
<dbReference type="GO" id="GO:0005096">
    <property type="term" value="F:GTPase activator activity"/>
    <property type="evidence" value="ECO:0007669"/>
    <property type="project" value="TreeGrafter"/>
</dbReference>
<evidence type="ECO:0000313" key="2">
    <source>
        <dbReference type="EMBL" id="CAD5115055.1"/>
    </source>
</evidence>
<dbReference type="InterPro" id="IPR050868">
    <property type="entry name" value="ELMO_domain-containing"/>
</dbReference>
<dbReference type="PROSITE" id="PS51335">
    <property type="entry name" value="ELMO"/>
    <property type="match status" value="1"/>
</dbReference>
<organism evidence="2 3">
    <name type="scientific">Dimorphilus gyrociliatus</name>
    <dbReference type="NCBI Taxonomy" id="2664684"/>
    <lineage>
        <taxon>Eukaryota</taxon>
        <taxon>Metazoa</taxon>
        <taxon>Spiralia</taxon>
        <taxon>Lophotrochozoa</taxon>
        <taxon>Annelida</taxon>
        <taxon>Polychaeta</taxon>
        <taxon>Polychaeta incertae sedis</taxon>
        <taxon>Dinophilidae</taxon>
        <taxon>Dimorphilus</taxon>
    </lineage>
</organism>
<dbReference type="PANTHER" id="PTHR12771">
    <property type="entry name" value="ENGULFMENT AND CELL MOTILITY"/>
    <property type="match status" value="1"/>
</dbReference>
<evidence type="ECO:0000313" key="3">
    <source>
        <dbReference type="Proteomes" id="UP000549394"/>
    </source>
</evidence>
<dbReference type="OrthoDB" id="67155at2759"/>
<name>A0A7I8VGC7_9ANNE</name>
<sequence>MHRSDIFSPYSFESTITICISQICGYKKLIDDITTLRKSPYLCENNEHEEKLQKLWNLLEPDEPLEARVTKQWTTIGFQGSDPKTDFRGMGLLGLENLVYFSKESTDLARSVLLQSRNPAHEYSFAIVGINITAMIVDLLLKNHLKNHFYNSIMGEPTIEDFHNIYICIFNDFHKHWLKDKPGIMNFNIYKEKYRRILLEKLRRKDCVLTLGQAS</sequence>
<comment type="caution">
    <text evidence="2">The sequence shown here is derived from an EMBL/GenBank/DDBJ whole genome shotgun (WGS) entry which is preliminary data.</text>
</comment>
<evidence type="ECO:0000259" key="1">
    <source>
        <dbReference type="PROSITE" id="PS51335"/>
    </source>
</evidence>
<reference evidence="2 3" key="1">
    <citation type="submission" date="2020-08" db="EMBL/GenBank/DDBJ databases">
        <authorList>
            <person name="Hejnol A."/>
        </authorList>
    </citation>
    <scope>NUCLEOTIDE SEQUENCE [LARGE SCALE GENOMIC DNA]</scope>
</reference>
<gene>
    <name evidence="2" type="ORF">DGYR_LOCUS3831</name>
</gene>